<protein>
    <submittedName>
        <fullName evidence="1">Uncharacterized protein</fullName>
    </submittedName>
</protein>
<proteinExistence type="predicted"/>
<comment type="caution">
    <text evidence="1">The sequence shown here is derived from an EMBL/GenBank/DDBJ whole genome shotgun (WGS) entry which is preliminary data.</text>
</comment>
<reference evidence="1" key="1">
    <citation type="submission" date="2022-02" db="EMBL/GenBank/DDBJ databases">
        <title>Plant Genome Project.</title>
        <authorList>
            <person name="Zhang R.-G."/>
        </authorList>
    </citation>
    <scope>NUCLEOTIDE SEQUENCE</scope>
    <source>
        <strain evidence="1">AT1</strain>
    </source>
</reference>
<name>A0ACC0MKH2_RHOML</name>
<gene>
    <name evidence="1" type="ORF">RHMOL_Rhmol08G0035700</name>
</gene>
<dbReference type="EMBL" id="CM046395">
    <property type="protein sequence ID" value="KAI8541086.1"/>
    <property type="molecule type" value="Genomic_DNA"/>
</dbReference>
<evidence type="ECO:0000313" key="2">
    <source>
        <dbReference type="Proteomes" id="UP001062846"/>
    </source>
</evidence>
<evidence type="ECO:0000313" key="1">
    <source>
        <dbReference type="EMBL" id="KAI8541086.1"/>
    </source>
</evidence>
<organism evidence="1 2">
    <name type="scientific">Rhododendron molle</name>
    <name type="common">Chinese azalea</name>
    <name type="synonym">Azalea mollis</name>
    <dbReference type="NCBI Taxonomy" id="49168"/>
    <lineage>
        <taxon>Eukaryota</taxon>
        <taxon>Viridiplantae</taxon>
        <taxon>Streptophyta</taxon>
        <taxon>Embryophyta</taxon>
        <taxon>Tracheophyta</taxon>
        <taxon>Spermatophyta</taxon>
        <taxon>Magnoliopsida</taxon>
        <taxon>eudicotyledons</taxon>
        <taxon>Gunneridae</taxon>
        <taxon>Pentapetalae</taxon>
        <taxon>asterids</taxon>
        <taxon>Ericales</taxon>
        <taxon>Ericaceae</taxon>
        <taxon>Ericoideae</taxon>
        <taxon>Rhodoreae</taxon>
        <taxon>Rhododendron</taxon>
    </lineage>
</organism>
<keyword evidence="2" id="KW-1185">Reference proteome</keyword>
<sequence length="116" mass="13054">MHLVRCLFCLKTSSPRLTRERLHSKERHDGGFGRDVSSLKTTRNWRLMFPFLQLVMMGTGKSKLRSLVPEPFHSLLDFPSGMMPLCRGTIHPLIPNMAFCGDDAMQMAGSTCGQTV</sequence>
<accession>A0ACC0MKH2</accession>
<dbReference type="Proteomes" id="UP001062846">
    <property type="component" value="Chromosome 8"/>
</dbReference>